<dbReference type="Proteomes" id="UP001597191">
    <property type="component" value="Unassembled WGS sequence"/>
</dbReference>
<organism evidence="2 3">
    <name type="scientific">Lapidilactobacillus gannanensis</name>
    <dbReference type="NCBI Taxonomy" id="2486002"/>
    <lineage>
        <taxon>Bacteria</taxon>
        <taxon>Bacillati</taxon>
        <taxon>Bacillota</taxon>
        <taxon>Bacilli</taxon>
        <taxon>Lactobacillales</taxon>
        <taxon>Lactobacillaceae</taxon>
        <taxon>Lapidilactobacillus</taxon>
    </lineage>
</organism>
<keyword evidence="1" id="KW-0812">Transmembrane</keyword>
<feature type="transmembrane region" description="Helical" evidence="1">
    <location>
        <begin position="12"/>
        <end position="37"/>
    </location>
</feature>
<protein>
    <recommendedName>
        <fullName evidence="4">Yip1 domain-containing protein</fullName>
    </recommendedName>
</protein>
<feature type="transmembrane region" description="Helical" evidence="1">
    <location>
        <begin position="121"/>
        <end position="146"/>
    </location>
</feature>
<keyword evidence="1" id="KW-0472">Membrane</keyword>
<dbReference type="EMBL" id="JBHTOH010000014">
    <property type="protein sequence ID" value="MFD1410336.1"/>
    <property type="molecule type" value="Genomic_DNA"/>
</dbReference>
<reference evidence="3" key="1">
    <citation type="journal article" date="2019" name="Int. J. Syst. Evol. Microbiol.">
        <title>The Global Catalogue of Microorganisms (GCM) 10K type strain sequencing project: providing services to taxonomists for standard genome sequencing and annotation.</title>
        <authorList>
            <consortium name="The Broad Institute Genomics Platform"/>
            <consortium name="The Broad Institute Genome Sequencing Center for Infectious Disease"/>
            <person name="Wu L."/>
            <person name="Ma J."/>
        </authorList>
    </citation>
    <scope>NUCLEOTIDE SEQUENCE [LARGE SCALE GENOMIC DNA]</scope>
    <source>
        <strain evidence="3">CCM 8937</strain>
    </source>
</reference>
<name>A0ABW4BKN6_9LACO</name>
<evidence type="ECO:0000313" key="2">
    <source>
        <dbReference type="EMBL" id="MFD1410336.1"/>
    </source>
</evidence>
<gene>
    <name evidence="2" type="ORF">ACFQ4R_01690</name>
</gene>
<evidence type="ECO:0008006" key="4">
    <source>
        <dbReference type="Google" id="ProtNLM"/>
    </source>
</evidence>
<evidence type="ECO:0000256" key="1">
    <source>
        <dbReference type="SAM" id="Phobius"/>
    </source>
</evidence>
<evidence type="ECO:0000313" key="3">
    <source>
        <dbReference type="Proteomes" id="UP001597191"/>
    </source>
</evidence>
<keyword evidence="1" id="KW-1133">Transmembrane helix</keyword>
<comment type="caution">
    <text evidence="2">The sequence shown here is derived from an EMBL/GenBank/DDBJ whole genome shotgun (WGS) entry which is preliminary data.</text>
</comment>
<keyword evidence="3" id="KW-1185">Reference proteome</keyword>
<sequence>MNMYAFWSCLSTILQIQILLIPFAALTGGIVSLFILFKIKSKKYKTSNLEFTSLGIFFVLSWVTVIGIIVLKLFDITEGPLFQIIYWLPFICIPFLAIGLLIEIIVFWIKNRQILTKKQEMVLVILFLILLYFVGLIIVSVLQSILQTNLDKQGFDLRLN</sequence>
<feature type="transmembrane region" description="Helical" evidence="1">
    <location>
        <begin position="49"/>
        <end position="74"/>
    </location>
</feature>
<proteinExistence type="predicted"/>
<dbReference type="RefSeq" id="WP_125646734.1">
    <property type="nucleotide sequence ID" value="NZ_JBHTOH010000014.1"/>
</dbReference>
<feature type="transmembrane region" description="Helical" evidence="1">
    <location>
        <begin position="86"/>
        <end position="109"/>
    </location>
</feature>
<accession>A0ABW4BKN6</accession>